<proteinExistence type="predicted"/>
<organism evidence="1 2">
    <name type="scientific">Rhizoctonia solani AG-3 Rhs1AP</name>
    <dbReference type="NCBI Taxonomy" id="1086054"/>
    <lineage>
        <taxon>Eukaryota</taxon>
        <taxon>Fungi</taxon>
        <taxon>Dikarya</taxon>
        <taxon>Basidiomycota</taxon>
        <taxon>Agaricomycotina</taxon>
        <taxon>Agaricomycetes</taxon>
        <taxon>Cantharellales</taxon>
        <taxon>Ceratobasidiaceae</taxon>
        <taxon>Rhizoctonia</taxon>
    </lineage>
</organism>
<name>X8JBT7_9AGAM</name>
<comment type="caution">
    <text evidence="1">The sequence shown here is derived from an EMBL/GenBank/DDBJ whole genome shotgun (WGS) entry which is preliminary data.</text>
</comment>
<protein>
    <submittedName>
        <fullName evidence="1">Uncharacterized protein</fullName>
    </submittedName>
</protein>
<dbReference type="EMBL" id="JATN01000319">
    <property type="protein sequence ID" value="EUC60726.1"/>
    <property type="molecule type" value="Genomic_DNA"/>
</dbReference>
<evidence type="ECO:0000313" key="2">
    <source>
        <dbReference type="Proteomes" id="UP000030108"/>
    </source>
</evidence>
<sequence length="59" mass="6900">MTRLGKRYCRLPPVLRFLPYSEFRILKKWLALLRQCKAHRCLPRSMSLQMCAGTAMDSG</sequence>
<evidence type="ECO:0000313" key="1">
    <source>
        <dbReference type="EMBL" id="EUC60726.1"/>
    </source>
</evidence>
<dbReference type="AlphaFoldDB" id="X8JBT7"/>
<accession>X8JBT7</accession>
<gene>
    <name evidence="1" type="ORF">RSOL_362070</name>
</gene>
<dbReference type="Proteomes" id="UP000030108">
    <property type="component" value="Unassembled WGS sequence"/>
</dbReference>
<reference evidence="2" key="1">
    <citation type="journal article" date="2014" name="Genome Announc.">
        <title>Draft genome sequence of the plant-pathogenic soil fungus Rhizoctonia solani anastomosis group 3 strain Rhs1AP.</title>
        <authorList>
            <person name="Cubeta M.A."/>
            <person name="Thomas E."/>
            <person name="Dean R.A."/>
            <person name="Jabaji S."/>
            <person name="Neate S.M."/>
            <person name="Tavantzis S."/>
            <person name="Toda T."/>
            <person name="Vilgalys R."/>
            <person name="Bharathan N."/>
            <person name="Fedorova-Abrams N."/>
            <person name="Pakala S.B."/>
            <person name="Pakala S.M."/>
            <person name="Zafar N."/>
            <person name="Joardar V."/>
            <person name="Losada L."/>
            <person name="Nierman W.C."/>
        </authorList>
    </citation>
    <scope>NUCLEOTIDE SEQUENCE [LARGE SCALE GENOMIC DNA]</scope>
    <source>
        <strain evidence="2">AG-3</strain>
    </source>
</reference>